<dbReference type="AlphaFoldDB" id="A0A9N8J3D1"/>
<gene>
    <name evidence="2" type="ORF">FLAPXU55_03259</name>
</gene>
<name>A0A9N8J3D1_9FLAO</name>
<accession>A0A9N8J3D1</accession>
<evidence type="ECO:0000313" key="2">
    <source>
        <dbReference type="EMBL" id="CAC9975545.1"/>
    </source>
</evidence>
<dbReference type="RefSeq" id="WP_180859456.1">
    <property type="nucleotide sequence ID" value="NZ_CAIJDE010000049.1"/>
</dbReference>
<dbReference type="EMBL" id="CAIJDE010000049">
    <property type="protein sequence ID" value="CAC9975545.1"/>
    <property type="molecule type" value="Genomic_DNA"/>
</dbReference>
<evidence type="ECO:0000313" key="3">
    <source>
        <dbReference type="Proteomes" id="UP000533639"/>
    </source>
</evidence>
<dbReference type="InterPro" id="IPR046020">
    <property type="entry name" value="DUF5977"/>
</dbReference>
<comment type="caution">
    <text evidence="2">The sequence shown here is derived from an EMBL/GenBank/DDBJ whole genome shotgun (WGS) entry which is preliminary data.</text>
</comment>
<proteinExistence type="predicted"/>
<keyword evidence="3" id="KW-1185">Reference proteome</keyword>
<sequence>MEENTTYKPFNYLDNYTPIEGEVVFYNTEKTLAVKKNDCSKETSGNLVTLTASANKFVSTESIADANEQAESWLNANVQAYANNTGICSIRETAWRGVNPSCVIEPPTTLQPFDYMVIRYKWALGAGKDLDTFTGFVNTGTPWDNKYMGYGHGQGTELPNYSNISQSYIMYAGDNQENNGVEACLINFDKLSSDNISLKSIPVRIAAAWFGQFGSGNIDIEITTFSGGTMEKLGFDFINIDGSQIQQLNFSKKIPYPPKWVNDVNEVTNIGYITYNVDSSTAKVVITY</sequence>
<reference evidence="2 3" key="1">
    <citation type="submission" date="2020-06" db="EMBL/GenBank/DDBJ databases">
        <authorList>
            <person name="Criscuolo A."/>
        </authorList>
    </citation>
    <scope>NUCLEOTIDE SEQUENCE [LARGE SCALE GENOMIC DNA]</scope>
    <source>
        <strain evidence="2">PXU-55</strain>
    </source>
</reference>
<organism evidence="2 3">
    <name type="scientific">Flavobacterium panici</name>
    <dbReference type="NCBI Taxonomy" id="2654843"/>
    <lineage>
        <taxon>Bacteria</taxon>
        <taxon>Pseudomonadati</taxon>
        <taxon>Bacteroidota</taxon>
        <taxon>Flavobacteriia</taxon>
        <taxon>Flavobacteriales</taxon>
        <taxon>Flavobacteriaceae</taxon>
        <taxon>Flavobacterium</taxon>
    </lineage>
</organism>
<feature type="domain" description="DUF5977" evidence="1">
    <location>
        <begin position="25"/>
        <end position="89"/>
    </location>
</feature>
<dbReference type="Proteomes" id="UP000533639">
    <property type="component" value="Unassembled WGS sequence"/>
</dbReference>
<evidence type="ECO:0000259" key="1">
    <source>
        <dbReference type="Pfam" id="PF19404"/>
    </source>
</evidence>
<dbReference type="Pfam" id="PF19404">
    <property type="entry name" value="DUF5977"/>
    <property type="match status" value="1"/>
</dbReference>
<protein>
    <recommendedName>
        <fullName evidence="1">DUF5977 domain-containing protein</fullName>
    </recommendedName>
</protein>